<dbReference type="SMART" id="SM00248">
    <property type="entry name" value="ANK"/>
    <property type="match status" value="3"/>
</dbReference>
<evidence type="ECO:0000256" key="4">
    <source>
        <dbReference type="PROSITE-ProRule" id="PRU00023"/>
    </source>
</evidence>
<evidence type="ECO:0000256" key="5">
    <source>
        <dbReference type="SAM" id="MobiDB-lite"/>
    </source>
</evidence>
<dbReference type="SMART" id="SM00382">
    <property type="entry name" value="AAA"/>
    <property type="match status" value="1"/>
</dbReference>
<dbReference type="SUPFAM" id="SSF48403">
    <property type="entry name" value="Ankyrin repeat"/>
    <property type="match status" value="1"/>
</dbReference>
<accession>A0A6N2KR27</accession>
<evidence type="ECO:0000256" key="2">
    <source>
        <dbReference type="ARBA" id="ARBA00022741"/>
    </source>
</evidence>
<dbReference type="EMBL" id="CAADRP010000569">
    <property type="protein sequence ID" value="VFU30099.1"/>
    <property type="molecule type" value="Genomic_DNA"/>
</dbReference>
<proteinExistence type="inferred from homology"/>
<dbReference type="PROSITE" id="PS50088">
    <property type="entry name" value="ANK_REPEAT"/>
    <property type="match status" value="2"/>
</dbReference>
<dbReference type="Gene3D" id="1.25.40.20">
    <property type="entry name" value="Ankyrin repeat-containing domain"/>
    <property type="match status" value="2"/>
</dbReference>
<keyword evidence="4" id="KW-0040">ANK repeat</keyword>
<dbReference type="Pfam" id="PF12796">
    <property type="entry name" value="Ank_2"/>
    <property type="match status" value="1"/>
</dbReference>
<dbReference type="InterPro" id="IPR002110">
    <property type="entry name" value="Ankyrin_rpt"/>
</dbReference>
<protein>
    <recommendedName>
        <fullName evidence="6">AAA+ ATPase domain-containing protein</fullName>
    </recommendedName>
</protein>
<dbReference type="InterPro" id="IPR003593">
    <property type="entry name" value="AAA+_ATPase"/>
</dbReference>
<feature type="compositionally biased region" description="Basic and acidic residues" evidence="5">
    <location>
        <begin position="1"/>
        <end position="10"/>
    </location>
</feature>
<dbReference type="InterPro" id="IPR003959">
    <property type="entry name" value="ATPase_AAA_core"/>
</dbReference>
<dbReference type="Pfam" id="PF00004">
    <property type="entry name" value="AAA"/>
    <property type="match status" value="1"/>
</dbReference>
<keyword evidence="2" id="KW-0547">Nucleotide-binding</keyword>
<dbReference type="GO" id="GO:0016887">
    <property type="term" value="F:ATP hydrolysis activity"/>
    <property type="evidence" value="ECO:0007669"/>
    <property type="project" value="InterPro"/>
</dbReference>
<feature type="compositionally biased region" description="Polar residues" evidence="5">
    <location>
        <begin position="12"/>
        <end position="21"/>
    </location>
</feature>
<dbReference type="SUPFAM" id="SSF52540">
    <property type="entry name" value="P-loop containing nucleoside triphosphate hydrolases"/>
    <property type="match status" value="1"/>
</dbReference>
<dbReference type="Pfam" id="PF00023">
    <property type="entry name" value="Ank"/>
    <property type="match status" value="1"/>
</dbReference>
<dbReference type="FunFam" id="3.40.50.300:FF:000216">
    <property type="entry name" value="Type VII secretion ATPase EccA"/>
    <property type="match status" value="1"/>
</dbReference>
<dbReference type="PROSITE" id="PS50297">
    <property type="entry name" value="ANK_REP_REGION"/>
    <property type="match status" value="2"/>
</dbReference>
<dbReference type="PRINTS" id="PR01415">
    <property type="entry name" value="ANKYRIN"/>
</dbReference>
<feature type="domain" description="AAA+ ATPase" evidence="6">
    <location>
        <begin position="250"/>
        <end position="384"/>
    </location>
</feature>
<dbReference type="Gene3D" id="3.40.50.300">
    <property type="entry name" value="P-loop containing nucleotide triphosphate hydrolases"/>
    <property type="match status" value="1"/>
</dbReference>
<sequence length="951" mass="106941">MQRDRQDHGSRSSKPPSIHSYAQSGDLLGFQRLLRGDPSLLNERNPVMAQTPLHVSAGYNRADIIKFLLDWQGAEKAELEPRNMASRIYIFYGETPLHMAAKNGCTEAARLLLARGAFIEAKAINGMTPLHLAVWYSIRVEDHSTVKTLLEYNADCSAEDNEGMTPLNHLSPGPGSEEVRKLLHWHLEEQRKRKALEACSKTKAKMDELEDALTNVVGLHELKVQLRKWAKGMLLDERRRALGMKVGTRRPPHMAFLGSPGTGKTMVARILGRLLHMVGVLPTDKVTEVQRTDLVGEFVGHTGPKTRRKIAEAEGGILFVDEAYRLIPSQKEDEKDYGIEALEEIMSVMDSGKVVVIFAGYSEPMKRVISSNEGFCRRVTKFFLFNDFSSKDLANICHIKMNTQDEGSPVYGFKLHASCCVDAIAALIEREATEKQRREMNGGLVNTMLANARETLDLRLDFNCLDTDELQTITLEDLEAGLQLVLRGATMVSSSLSIILSLPASSIPSNSTSDLYSTSTPLRSILDFKNNSKPIKTSPFFRLSSQQSSKILAFSSSNKNNNQDGSAEQFLENNSIADFMRFKKGSGRSSAELQTAVVSYKKRFPWSVLYPFFQVDLVSTIHIGDKEYFETIQKELEPYDCVLYEMVASRESLESRRNPVAAKRMKVSRSRGFNILGCIQRQMARILTLDFQLDYLDYQAENWYHADLDYETFKLLQLEKGESFLTFARDMTLKSTKAMVQPTIPEDLGPWRSKLLWASRVLPMPLVGLFIIGTVCDMGSPASEYPELEALSRLDFSAAMKMFLAKRLTSEFTQVTAVLEEESVIIGERNKAAVEALRGAINEGHNKIAILYGGGHMPDLGRRLREEFDLVPCGVQWVTAWSIRNRILNSSSLPFLRRMAEVSGWPLNRYQTLALLIFSSVLALDLCFWELFFGSTVNWISQIASEVGQYI</sequence>
<evidence type="ECO:0000256" key="1">
    <source>
        <dbReference type="ARBA" id="ARBA00010378"/>
    </source>
</evidence>
<gene>
    <name evidence="7" type="ORF">SVIM_LOCUS113520</name>
</gene>
<dbReference type="InterPro" id="IPR036770">
    <property type="entry name" value="Ankyrin_rpt-contain_sf"/>
</dbReference>
<dbReference type="InterPro" id="IPR000641">
    <property type="entry name" value="CbxX/CfxQ"/>
</dbReference>
<dbReference type="InterPro" id="IPR027417">
    <property type="entry name" value="P-loop_NTPase"/>
</dbReference>
<evidence type="ECO:0000313" key="7">
    <source>
        <dbReference type="EMBL" id="VFU30099.1"/>
    </source>
</evidence>
<comment type="similarity">
    <text evidence="1">Belongs to the CbxX/CfxQ family.</text>
</comment>
<feature type="repeat" description="ANK" evidence="4">
    <location>
        <begin position="92"/>
        <end position="124"/>
    </location>
</feature>
<evidence type="ECO:0000259" key="6">
    <source>
        <dbReference type="SMART" id="SM00382"/>
    </source>
</evidence>
<dbReference type="PANTHER" id="PTHR35757:SF1">
    <property type="entry name" value="THERMOSOME SUBUNIT GAMMA"/>
    <property type="match status" value="1"/>
</dbReference>
<keyword evidence="3" id="KW-0067">ATP-binding</keyword>
<dbReference type="CDD" id="cd00009">
    <property type="entry name" value="AAA"/>
    <property type="match status" value="1"/>
</dbReference>
<evidence type="ECO:0000256" key="3">
    <source>
        <dbReference type="ARBA" id="ARBA00022840"/>
    </source>
</evidence>
<feature type="region of interest" description="Disordered" evidence="5">
    <location>
        <begin position="1"/>
        <end position="21"/>
    </location>
</feature>
<reference evidence="7" key="1">
    <citation type="submission" date="2019-03" db="EMBL/GenBank/DDBJ databases">
        <authorList>
            <person name="Mank J."/>
            <person name="Almeida P."/>
        </authorList>
    </citation>
    <scope>NUCLEOTIDE SEQUENCE</scope>
    <source>
        <strain evidence="7">78183</strain>
    </source>
</reference>
<dbReference type="GO" id="GO:0005524">
    <property type="term" value="F:ATP binding"/>
    <property type="evidence" value="ECO:0007669"/>
    <property type="project" value="UniProtKB-KW"/>
</dbReference>
<dbReference type="PRINTS" id="PR00819">
    <property type="entry name" value="CBXCFQXSUPER"/>
</dbReference>
<dbReference type="PANTHER" id="PTHR35757">
    <property type="entry name" value="THERMOSOME SUBUNIT GAMMA"/>
    <property type="match status" value="1"/>
</dbReference>
<feature type="repeat" description="ANK" evidence="4">
    <location>
        <begin position="125"/>
        <end position="161"/>
    </location>
</feature>
<dbReference type="AlphaFoldDB" id="A0A6N2KR27"/>
<name>A0A6N2KR27_SALVM</name>
<organism evidence="7">
    <name type="scientific">Salix viminalis</name>
    <name type="common">Common osier</name>
    <name type="synonym">Basket willow</name>
    <dbReference type="NCBI Taxonomy" id="40686"/>
    <lineage>
        <taxon>Eukaryota</taxon>
        <taxon>Viridiplantae</taxon>
        <taxon>Streptophyta</taxon>
        <taxon>Embryophyta</taxon>
        <taxon>Tracheophyta</taxon>
        <taxon>Spermatophyta</taxon>
        <taxon>Magnoliopsida</taxon>
        <taxon>eudicotyledons</taxon>
        <taxon>Gunneridae</taxon>
        <taxon>Pentapetalae</taxon>
        <taxon>rosids</taxon>
        <taxon>fabids</taxon>
        <taxon>Malpighiales</taxon>
        <taxon>Salicaceae</taxon>
        <taxon>Saliceae</taxon>
        <taxon>Salix</taxon>
    </lineage>
</organism>